<sequence>MQRLYTLQGGISTCSNSIKYFLKRDGKILLDSIDWSVKNKENWAVLGLNGSGKTTLLKLLNGYLWPTSGSLNVLGHQFGETSLPELRKSIGWVSSSLQQQLREYDFAESIVVSGKFASIGLYQETTIEEKESARSILIECGGEELIGKRYAVLSQGERQIVLIARALMGKPELLILDEPCTGLDIFAKKSLLDRIKVITKLPTAPTILYVTHHTEEILPCFNHTLLLKEGKKYDSGLTHTMLTKEKLSSFYCHNVDVVTLDNGQISVFPK</sequence>
<organism evidence="6 7">
    <name type="scientific">Listeria cornellensis FSL F6-0969</name>
    <dbReference type="NCBI Taxonomy" id="1265820"/>
    <lineage>
        <taxon>Bacteria</taxon>
        <taxon>Bacillati</taxon>
        <taxon>Bacillota</taxon>
        <taxon>Bacilli</taxon>
        <taxon>Bacillales</taxon>
        <taxon>Listeriaceae</taxon>
        <taxon>Listeria</taxon>
    </lineage>
</organism>
<dbReference type="OrthoDB" id="9789994at2"/>
<evidence type="ECO:0000256" key="1">
    <source>
        <dbReference type="ARBA" id="ARBA00005417"/>
    </source>
</evidence>
<dbReference type="InterPro" id="IPR003593">
    <property type="entry name" value="AAA+_ATPase"/>
</dbReference>
<dbReference type="InterPro" id="IPR003439">
    <property type="entry name" value="ABC_transporter-like_ATP-bd"/>
</dbReference>
<reference evidence="6 7" key="1">
    <citation type="journal article" date="2014" name="Int. J. Syst. Evol. Microbiol.">
        <title>Listeria floridensis sp. nov., Listeria aquatica sp. nov., Listeria cornellensis sp. nov., Listeria riparia sp. nov. and Listeria grandensis sp. nov., from agricultural and natural environments.</title>
        <authorList>
            <person name="den Bakker H.C."/>
            <person name="Warchocki S."/>
            <person name="Wright E.M."/>
            <person name="Allred A.F."/>
            <person name="Ahlstrom C."/>
            <person name="Manuel C.S."/>
            <person name="Stasiewicz M.J."/>
            <person name="Burrell A."/>
            <person name="Roof S."/>
            <person name="Strawn L."/>
            <person name="Fortes E.D."/>
            <person name="Nightingale K.K."/>
            <person name="Kephart D."/>
            <person name="Wiedmann M."/>
        </authorList>
    </citation>
    <scope>NUCLEOTIDE SEQUENCE [LARGE SCALE GENOMIC DNA]</scope>
    <source>
        <strain evidence="7">FSL F6-969</strain>
    </source>
</reference>
<proteinExistence type="inferred from homology"/>
<name>W7BIW6_9LIST</name>
<evidence type="ECO:0000313" key="7">
    <source>
        <dbReference type="Proteomes" id="UP000019254"/>
    </source>
</evidence>
<accession>W7BIW6</accession>
<comment type="similarity">
    <text evidence="1">Belongs to the ABC transporter superfamily.</text>
</comment>
<dbReference type="STRING" id="1265820.PCORN_16103"/>
<dbReference type="PANTHER" id="PTHR43553">
    <property type="entry name" value="HEAVY METAL TRANSPORTER"/>
    <property type="match status" value="1"/>
</dbReference>
<keyword evidence="4 6" id="KW-0067">ATP-binding</keyword>
<dbReference type="GO" id="GO:0005524">
    <property type="term" value="F:ATP binding"/>
    <property type="evidence" value="ECO:0007669"/>
    <property type="project" value="UniProtKB-KW"/>
</dbReference>
<dbReference type="InterPro" id="IPR050095">
    <property type="entry name" value="ECF_ABC_transporter_ATP-bd"/>
</dbReference>
<keyword evidence="7" id="KW-1185">Reference proteome</keyword>
<dbReference type="GO" id="GO:0016887">
    <property type="term" value="F:ATP hydrolysis activity"/>
    <property type="evidence" value="ECO:0007669"/>
    <property type="project" value="InterPro"/>
</dbReference>
<dbReference type="GO" id="GO:0042626">
    <property type="term" value="F:ATPase-coupled transmembrane transporter activity"/>
    <property type="evidence" value="ECO:0007669"/>
    <property type="project" value="TreeGrafter"/>
</dbReference>
<dbReference type="GO" id="GO:0043190">
    <property type="term" value="C:ATP-binding cassette (ABC) transporter complex"/>
    <property type="evidence" value="ECO:0007669"/>
    <property type="project" value="TreeGrafter"/>
</dbReference>
<dbReference type="AlphaFoldDB" id="W7BIW6"/>
<dbReference type="Proteomes" id="UP000019254">
    <property type="component" value="Unassembled WGS sequence"/>
</dbReference>
<dbReference type="SUPFAM" id="SSF52540">
    <property type="entry name" value="P-loop containing nucleoside triphosphate hydrolases"/>
    <property type="match status" value="1"/>
</dbReference>
<evidence type="ECO:0000313" key="6">
    <source>
        <dbReference type="EMBL" id="EUJ25852.1"/>
    </source>
</evidence>
<evidence type="ECO:0000259" key="5">
    <source>
        <dbReference type="PROSITE" id="PS50893"/>
    </source>
</evidence>
<evidence type="ECO:0000256" key="2">
    <source>
        <dbReference type="ARBA" id="ARBA00022448"/>
    </source>
</evidence>
<comment type="caution">
    <text evidence="6">The sequence shown here is derived from an EMBL/GenBank/DDBJ whole genome shotgun (WGS) entry which is preliminary data.</text>
</comment>
<feature type="domain" description="ABC transporter" evidence="5">
    <location>
        <begin position="13"/>
        <end position="254"/>
    </location>
</feature>
<dbReference type="PROSITE" id="PS50893">
    <property type="entry name" value="ABC_TRANSPORTER_2"/>
    <property type="match status" value="1"/>
</dbReference>
<gene>
    <name evidence="6" type="ORF">PCORN_16103</name>
</gene>
<keyword evidence="2" id="KW-0813">Transport</keyword>
<dbReference type="EMBL" id="AODE01000035">
    <property type="protein sequence ID" value="EUJ25852.1"/>
    <property type="molecule type" value="Genomic_DNA"/>
</dbReference>
<evidence type="ECO:0000256" key="4">
    <source>
        <dbReference type="ARBA" id="ARBA00022840"/>
    </source>
</evidence>
<dbReference type="Pfam" id="PF00005">
    <property type="entry name" value="ABC_tran"/>
    <property type="match status" value="1"/>
</dbReference>
<protein>
    <submittedName>
        <fullName evidence="6">ABC transporter ATP-binding protein</fullName>
    </submittedName>
</protein>
<dbReference type="SMART" id="SM00382">
    <property type="entry name" value="AAA"/>
    <property type="match status" value="1"/>
</dbReference>
<dbReference type="Gene3D" id="3.40.50.300">
    <property type="entry name" value="P-loop containing nucleotide triphosphate hydrolases"/>
    <property type="match status" value="1"/>
</dbReference>
<keyword evidence="3" id="KW-0547">Nucleotide-binding</keyword>
<evidence type="ECO:0000256" key="3">
    <source>
        <dbReference type="ARBA" id="ARBA00022741"/>
    </source>
</evidence>
<dbReference type="PATRIC" id="fig|1265820.5.peg.3187"/>
<dbReference type="InterPro" id="IPR027417">
    <property type="entry name" value="P-loop_NTPase"/>
</dbReference>
<dbReference type="PANTHER" id="PTHR43553:SF3">
    <property type="entry name" value="ABC TRANSPORTER ATP-BINDING PROTEIN MODF"/>
    <property type="match status" value="1"/>
</dbReference>